<evidence type="ECO:0000313" key="2">
    <source>
        <dbReference type="EMBL" id="RMR60088.1"/>
    </source>
</evidence>
<evidence type="ECO:0000259" key="1">
    <source>
        <dbReference type="Pfam" id="PF14491"/>
    </source>
</evidence>
<dbReference type="Proteomes" id="UP000278332">
    <property type="component" value="Unassembled WGS sequence"/>
</dbReference>
<comment type="caution">
    <text evidence="2">The sequence shown here is derived from an EMBL/GenBank/DDBJ whole genome shotgun (WGS) entry which is preliminary data.</text>
</comment>
<dbReference type="EMBL" id="RBRY01000052">
    <property type="protein sequence ID" value="RMR60088.1"/>
    <property type="molecule type" value="Genomic_DNA"/>
</dbReference>
<sequence length="301" mass="34331">MIFKRSASGVSNYKFMHRVDFIVYSEGGNAEILKTDPDKFIYSIDSEFWGALFEKSAKSSKIKIKSLGAKNNVLPYAKDIFSGTIKNSIVVLDKDHDEHKGVMIEHPLVIYTNGYSWENDAWSSAPLIKVLSEKHPEKQLSAEKIANILDRYKKFETTIRRLVFVDIICSCHDIECIPNKFGSVINIFNGAPPLIIKKEFLNIIKSAKRSRKSPIKYHGRRKIYPLADCYGKLFAEFAYGILTQYYKEITGKSSIGRDHADQLMAKALAEVDHHQEGMEIAVYYRKKISTAINHLTRRQAA</sequence>
<dbReference type="AlphaFoldDB" id="A0A3M4W7G0"/>
<protein>
    <recommendedName>
        <fullName evidence="1">DUF4435 domain-containing protein</fullName>
    </recommendedName>
</protein>
<evidence type="ECO:0000313" key="3">
    <source>
        <dbReference type="Proteomes" id="UP000278332"/>
    </source>
</evidence>
<dbReference type="Pfam" id="PF14491">
    <property type="entry name" value="DUF4435"/>
    <property type="match status" value="1"/>
</dbReference>
<feature type="domain" description="DUF4435" evidence="1">
    <location>
        <begin position="44"/>
        <end position="163"/>
    </location>
</feature>
<gene>
    <name evidence="2" type="ORF">ALP84_01374</name>
</gene>
<reference evidence="2 3" key="1">
    <citation type="submission" date="2018-08" db="EMBL/GenBank/DDBJ databases">
        <title>Recombination of ecologically and evolutionarily significant loci maintains genetic cohesion in the Pseudomonas syringae species complex.</title>
        <authorList>
            <person name="Dillon M."/>
            <person name="Thakur S."/>
            <person name="Almeida R.N.D."/>
            <person name="Weir B.S."/>
            <person name="Guttman D.S."/>
        </authorList>
    </citation>
    <scope>NUCLEOTIDE SEQUENCE [LARGE SCALE GENOMIC DNA]</scope>
    <source>
        <strain evidence="2 3">ICMP 6917</strain>
    </source>
</reference>
<dbReference type="InterPro" id="IPR029492">
    <property type="entry name" value="DUF4435"/>
</dbReference>
<proteinExistence type="predicted"/>
<dbReference type="RefSeq" id="WP_183143750.1">
    <property type="nucleotide sequence ID" value="NZ_RBRY01000052.1"/>
</dbReference>
<name>A0A3M4W7G0_PSECI</name>
<organism evidence="2 3">
    <name type="scientific">Pseudomonas cichorii</name>
    <dbReference type="NCBI Taxonomy" id="36746"/>
    <lineage>
        <taxon>Bacteria</taxon>
        <taxon>Pseudomonadati</taxon>
        <taxon>Pseudomonadota</taxon>
        <taxon>Gammaproteobacteria</taxon>
        <taxon>Pseudomonadales</taxon>
        <taxon>Pseudomonadaceae</taxon>
        <taxon>Pseudomonas</taxon>
    </lineage>
</organism>
<accession>A0A3M4W7G0</accession>